<sequence length="63" mass="7108">MSLMDDDRPQKKANHEIGMDLSMMSVDELNARIDMLKAEISRIEQEAARKASGRLAAENLFKS</sequence>
<protein>
    <submittedName>
        <fullName evidence="1">Uncharacterized small protein (DUF1192 family)</fullName>
    </submittedName>
</protein>
<dbReference type="RefSeq" id="WP_183900437.1">
    <property type="nucleotide sequence ID" value="NZ_JACIDW010000006.1"/>
</dbReference>
<dbReference type="EMBL" id="JACIDW010000006">
    <property type="protein sequence ID" value="MBB3964826.1"/>
    <property type="molecule type" value="Genomic_DNA"/>
</dbReference>
<reference evidence="1 2" key="1">
    <citation type="submission" date="2020-08" db="EMBL/GenBank/DDBJ databases">
        <title>Genomic Encyclopedia of Type Strains, Phase IV (KMG-IV): sequencing the most valuable type-strain genomes for metagenomic binning, comparative biology and taxonomic classification.</title>
        <authorList>
            <person name="Goeker M."/>
        </authorList>
    </citation>
    <scope>NUCLEOTIDE SEQUENCE [LARGE SCALE GENOMIC DNA]</scope>
    <source>
        <strain evidence="1 2">DSM 26575</strain>
    </source>
</reference>
<evidence type="ECO:0000313" key="2">
    <source>
        <dbReference type="Proteomes" id="UP000582090"/>
    </source>
</evidence>
<proteinExistence type="predicted"/>
<evidence type="ECO:0000313" key="1">
    <source>
        <dbReference type="EMBL" id="MBB3964826.1"/>
    </source>
</evidence>
<dbReference type="Pfam" id="PF06698">
    <property type="entry name" value="DUF1192"/>
    <property type="match status" value="1"/>
</dbReference>
<organism evidence="1 2">
    <name type="scientific">Rhizobium metallidurans</name>
    <dbReference type="NCBI Taxonomy" id="1265931"/>
    <lineage>
        <taxon>Bacteria</taxon>
        <taxon>Pseudomonadati</taxon>
        <taxon>Pseudomonadota</taxon>
        <taxon>Alphaproteobacteria</taxon>
        <taxon>Hyphomicrobiales</taxon>
        <taxon>Rhizobiaceae</taxon>
        <taxon>Rhizobium/Agrobacterium group</taxon>
        <taxon>Rhizobium</taxon>
    </lineage>
</organism>
<name>A0A7W6GCP3_9HYPH</name>
<dbReference type="Proteomes" id="UP000582090">
    <property type="component" value="Unassembled WGS sequence"/>
</dbReference>
<comment type="caution">
    <text evidence="1">The sequence shown here is derived from an EMBL/GenBank/DDBJ whole genome shotgun (WGS) entry which is preliminary data.</text>
</comment>
<dbReference type="InterPro" id="IPR009579">
    <property type="entry name" value="DUF1192"/>
</dbReference>
<keyword evidence="2" id="KW-1185">Reference proteome</keyword>
<gene>
    <name evidence="1" type="ORF">GGQ67_002489</name>
</gene>
<accession>A0A7W6GCP3</accession>
<dbReference type="AlphaFoldDB" id="A0A7W6GCP3"/>